<evidence type="ECO:0000313" key="2">
    <source>
        <dbReference type="WBParaSite" id="PSAMB.scaffold2097size25447.g16311.t1"/>
    </source>
</evidence>
<sequence>MQWLVISIDGRASQRECFPRSSADQHELVESDCRIVIFAKLAQENVPDLDYSQELNNLINGTDHTFTRDDSARQCAVKSFLIIETHFKNLGTQIDSSVRDIQLKATIREARALLNKVQHVFLAFQALKTVSQSNASANAVRDACRSYKPKDLIHELSSISSSFPSLFQELVEGTGFSLQEFNSLARGILQEAAMCALLAIECIRWIDSSVDEGLWNHYRHQITQRLNEIEMEYDKAGRNLLQHFPHVVHQDLQRLLQFTTDKAYNSLQSVNYIYRELSKKFFFMEWFVMQYDHIPPSFADQHAHENASSRWFYVSNHDFTVAAHATDVQEHCAWFGNRVKGKTVKQLFSDDQKYASFLEDSSMSNAISKLKEVLLPLNLPQNHVFSVVKYRMDLKVAYHPNMTSHFYENVRLSNNGGVVKHAFIGWC</sequence>
<dbReference type="WBParaSite" id="PSAMB.scaffold2097size25447.g16311.t1">
    <property type="protein sequence ID" value="PSAMB.scaffold2097size25447.g16311.t1"/>
    <property type="gene ID" value="PSAMB.scaffold2097size25447.g16311"/>
</dbReference>
<accession>A0A914VK77</accession>
<evidence type="ECO:0000313" key="1">
    <source>
        <dbReference type="Proteomes" id="UP000887566"/>
    </source>
</evidence>
<reference evidence="2" key="1">
    <citation type="submission" date="2022-11" db="UniProtKB">
        <authorList>
            <consortium name="WormBaseParasite"/>
        </authorList>
    </citation>
    <scope>IDENTIFICATION</scope>
</reference>
<dbReference type="AlphaFoldDB" id="A0A914VK77"/>
<organism evidence="1 2">
    <name type="scientific">Plectus sambesii</name>
    <dbReference type="NCBI Taxonomy" id="2011161"/>
    <lineage>
        <taxon>Eukaryota</taxon>
        <taxon>Metazoa</taxon>
        <taxon>Ecdysozoa</taxon>
        <taxon>Nematoda</taxon>
        <taxon>Chromadorea</taxon>
        <taxon>Plectida</taxon>
        <taxon>Plectina</taxon>
        <taxon>Plectoidea</taxon>
        <taxon>Plectidae</taxon>
        <taxon>Plectus</taxon>
    </lineage>
</organism>
<name>A0A914VK77_9BILA</name>
<proteinExistence type="predicted"/>
<keyword evidence="1" id="KW-1185">Reference proteome</keyword>
<dbReference type="Proteomes" id="UP000887566">
    <property type="component" value="Unplaced"/>
</dbReference>
<protein>
    <submittedName>
        <fullName evidence="2">Uncharacterized protein</fullName>
    </submittedName>
</protein>